<keyword evidence="4 6" id="KW-1133">Transmembrane helix</keyword>
<feature type="transmembrane region" description="Helical" evidence="6">
    <location>
        <begin position="268"/>
        <end position="291"/>
    </location>
</feature>
<keyword evidence="5 6" id="KW-0472">Membrane</keyword>
<evidence type="ECO:0000256" key="4">
    <source>
        <dbReference type="ARBA" id="ARBA00022989"/>
    </source>
</evidence>
<dbReference type="PANTHER" id="PTHR30482">
    <property type="entry name" value="HIGH-AFFINITY BRANCHED-CHAIN AMINO ACID TRANSPORT SYSTEM PERMEASE"/>
    <property type="match status" value="1"/>
</dbReference>
<dbReference type="RefSeq" id="WP_200868825.1">
    <property type="nucleotide sequence ID" value="NZ_AZGA01000088.1"/>
</dbReference>
<dbReference type="InterPro" id="IPR001851">
    <property type="entry name" value="ABC_transp_permease"/>
</dbReference>
<dbReference type="EMBL" id="AZGA01000088">
    <property type="protein sequence ID" value="KRM30581.1"/>
    <property type="molecule type" value="Genomic_DNA"/>
</dbReference>
<name>X0QI96_9LACO</name>
<gene>
    <name evidence="7" type="ORF">FC83_GL001717</name>
</gene>
<evidence type="ECO:0000313" key="7">
    <source>
        <dbReference type="EMBL" id="KRM30581.1"/>
    </source>
</evidence>
<protein>
    <recommendedName>
        <fullName evidence="9">Urea ABC transporter permease subunit UrtC</fullName>
    </recommendedName>
</protein>
<feature type="transmembrane region" description="Helical" evidence="6">
    <location>
        <begin position="187"/>
        <end position="207"/>
    </location>
</feature>
<evidence type="ECO:0000256" key="5">
    <source>
        <dbReference type="ARBA" id="ARBA00023136"/>
    </source>
</evidence>
<proteinExistence type="predicted"/>
<dbReference type="GO" id="GO:0005886">
    <property type="term" value="C:plasma membrane"/>
    <property type="evidence" value="ECO:0007669"/>
    <property type="project" value="UniProtKB-SubCell"/>
</dbReference>
<sequence>MTKSKSPVYGAILLFIFLLIFPFIFSMFQVGLFTKFMCFALIALSLDLLWGYTGILSLGQGVYFGLGAYCMAMYLKLAASGSNLPDFMRSPGSGISQLPWIWVPFKNPIIALALVIIVPVLISILIGALTFINRIRGVYFSILSEALGVVFSVLLVGSQSLTGGSNGLTNFSNFMGASLYTGKSRLILFYVTLLILALVYFLAYQLIHHKIGNVLIAIRDSENRLRFTGYNTAAYKIFIYGLSAAISGVAGALYVLQVGIITPSDVGVMFSIEMVIWVAIGGKATLLGPVIGALVVNEFKTVISNYFPSLWSYFIGALFIIVILLFPQGFMGLKAIPHYLANRKVARQIRQHQTNPNLNQEVQNNVAKTSKED</sequence>
<evidence type="ECO:0000256" key="3">
    <source>
        <dbReference type="ARBA" id="ARBA00022692"/>
    </source>
</evidence>
<accession>X0QI96</accession>
<feature type="transmembrane region" description="Helical" evidence="6">
    <location>
        <begin position="109"/>
        <end position="132"/>
    </location>
</feature>
<dbReference type="NCBIfam" id="TIGR03408">
    <property type="entry name" value="urea_trans_UrtC"/>
    <property type="match status" value="1"/>
</dbReference>
<keyword evidence="8" id="KW-1185">Reference proteome</keyword>
<dbReference type="Pfam" id="PF02653">
    <property type="entry name" value="BPD_transp_2"/>
    <property type="match status" value="1"/>
</dbReference>
<evidence type="ECO:0008006" key="9">
    <source>
        <dbReference type="Google" id="ProtNLM"/>
    </source>
</evidence>
<dbReference type="PANTHER" id="PTHR30482:SF4">
    <property type="entry name" value="SLR1201 PROTEIN"/>
    <property type="match status" value="1"/>
</dbReference>
<keyword evidence="2" id="KW-1003">Cell membrane</keyword>
<feature type="transmembrane region" description="Helical" evidence="6">
    <location>
        <begin position="311"/>
        <end position="333"/>
    </location>
</feature>
<feature type="transmembrane region" description="Helical" evidence="6">
    <location>
        <begin position="32"/>
        <end position="55"/>
    </location>
</feature>
<feature type="transmembrane region" description="Helical" evidence="6">
    <location>
        <begin position="237"/>
        <end position="256"/>
    </location>
</feature>
<feature type="transmembrane region" description="Helical" evidence="6">
    <location>
        <begin position="6"/>
        <end position="25"/>
    </location>
</feature>
<evidence type="ECO:0000313" key="8">
    <source>
        <dbReference type="Proteomes" id="UP000051236"/>
    </source>
</evidence>
<dbReference type="CDD" id="cd06581">
    <property type="entry name" value="TM_PBP1_LivM_like"/>
    <property type="match status" value="1"/>
</dbReference>
<feature type="transmembrane region" description="Helical" evidence="6">
    <location>
        <begin position="138"/>
        <end position="157"/>
    </location>
</feature>
<dbReference type="eggNOG" id="COG4177">
    <property type="taxonomic scope" value="Bacteria"/>
</dbReference>
<dbReference type="Proteomes" id="UP000051236">
    <property type="component" value="Unassembled WGS sequence"/>
</dbReference>
<dbReference type="GO" id="GO:0015658">
    <property type="term" value="F:branched-chain amino acid transmembrane transporter activity"/>
    <property type="evidence" value="ECO:0007669"/>
    <property type="project" value="InterPro"/>
</dbReference>
<organism evidence="7 8">
    <name type="scientific">Agrilactobacillus composti DSM 18527 = JCM 14202</name>
    <dbReference type="NCBI Taxonomy" id="1423734"/>
    <lineage>
        <taxon>Bacteria</taxon>
        <taxon>Bacillati</taxon>
        <taxon>Bacillota</taxon>
        <taxon>Bacilli</taxon>
        <taxon>Lactobacillales</taxon>
        <taxon>Lactobacillaceae</taxon>
        <taxon>Agrilactobacillus</taxon>
    </lineage>
</organism>
<comment type="subcellular location">
    <subcellularLocation>
        <location evidence="1">Cell membrane</location>
        <topology evidence="1">Multi-pass membrane protein</topology>
    </subcellularLocation>
</comment>
<keyword evidence="3 6" id="KW-0812">Transmembrane</keyword>
<dbReference type="PATRIC" id="fig|1423734.3.peg.1736"/>
<dbReference type="STRING" id="1423734.FC83_GL001717"/>
<dbReference type="AlphaFoldDB" id="X0QI96"/>
<comment type="caution">
    <text evidence="7">The sequence shown here is derived from an EMBL/GenBank/DDBJ whole genome shotgun (WGS) entry which is preliminary data.</text>
</comment>
<evidence type="ECO:0000256" key="6">
    <source>
        <dbReference type="SAM" id="Phobius"/>
    </source>
</evidence>
<evidence type="ECO:0000256" key="2">
    <source>
        <dbReference type="ARBA" id="ARBA00022475"/>
    </source>
</evidence>
<reference evidence="7 8" key="1">
    <citation type="journal article" date="2015" name="Genome Announc.">
        <title>Expanding the biotechnology potential of lactobacilli through comparative genomics of 213 strains and associated genera.</title>
        <authorList>
            <person name="Sun Z."/>
            <person name="Harris H.M."/>
            <person name="McCann A."/>
            <person name="Guo C."/>
            <person name="Argimon S."/>
            <person name="Zhang W."/>
            <person name="Yang X."/>
            <person name="Jeffery I.B."/>
            <person name="Cooney J.C."/>
            <person name="Kagawa T.F."/>
            <person name="Liu W."/>
            <person name="Song Y."/>
            <person name="Salvetti E."/>
            <person name="Wrobel A."/>
            <person name="Rasinkangas P."/>
            <person name="Parkhill J."/>
            <person name="Rea M.C."/>
            <person name="O'Sullivan O."/>
            <person name="Ritari J."/>
            <person name="Douillard F.P."/>
            <person name="Paul Ross R."/>
            <person name="Yang R."/>
            <person name="Briner A.E."/>
            <person name="Felis G.E."/>
            <person name="de Vos W.M."/>
            <person name="Barrangou R."/>
            <person name="Klaenhammer T.R."/>
            <person name="Caufield P.W."/>
            <person name="Cui Y."/>
            <person name="Zhang H."/>
            <person name="O'Toole P.W."/>
        </authorList>
    </citation>
    <scope>NUCLEOTIDE SEQUENCE [LARGE SCALE GENOMIC DNA]</scope>
    <source>
        <strain evidence="7 8">DSM 18527</strain>
    </source>
</reference>
<dbReference type="InterPro" id="IPR043428">
    <property type="entry name" value="LivM-like"/>
</dbReference>
<evidence type="ECO:0000256" key="1">
    <source>
        <dbReference type="ARBA" id="ARBA00004651"/>
    </source>
</evidence>
<dbReference type="InterPro" id="IPR017778">
    <property type="entry name" value="ABC_transptr_urea_perm_UrtC"/>
</dbReference>